<dbReference type="InterPro" id="IPR020013">
    <property type="entry name" value="Flagellar_FlgE/F/G"/>
</dbReference>
<keyword evidence="8" id="KW-0282">Flagellum</keyword>
<gene>
    <name evidence="8" type="primary">flgF</name>
    <name evidence="8" type="ORF">C3Y92_06365</name>
</gene>
<dbReference type="SUPFAM" id="SSF117143">
    <property type="entry name" value="Flagellar hook protein flgE"/>
    <property type="match status" value="1"/>
</dbReference>
<protein>
    <submittedName>
        <fullName evidence="8">Flagellar basal-body rod protein FlgF</fullName>
    </submittedName>
</protein>
<keyword evidence="9" id="KW-1185">Reference proteome</keyword>
<evidence type="ECO:0000313" key="8">
    <source>
        <dbReference type="EMBL" id="QAZ66882.1"/>
    </source>
</evidence>
<dbReference type="InterPro" id="IPR012836">
    <property type="entry name" value="FlgF"/>
</dbReference>
<sequence length="261" mass="28410">MEMSMYSAVFGALSTETRLNISANNLANVNTTGYKRDRVSFEDTFYRYAHDYHMDPRGDIRQKQLLPRADLIAKPRLAMQQIDFAQGALTATGNPLDLAIQGPGFFKVSAGQGNAYYTRNGAFHRSAEGMLVNDQDMPVLGGGGPIQLPEGRISVGGDGAVYVDGAQVGQVDVVTVQNSDALMKYGANLYMPQTGATIQEGVMRAGTTEVAQGFLEKPNVEVVEEMVSMIETQRTFEAYQKVMTSANELDTKAIRVGTDKM</sequence>
<dbReference type="InterPro" id="IPR053967">
    <property type="entry name" value="LlgE_F_G-like_D1"/>
</dbReference>
<dbReference type="PROSITE" id="PS00588">
    <property type="entry name" value="FLAGELLA_BB_ROD"/>
    <property type="match status" value="1"/>
</dbReference>
<dbReference type="PANTHER" id="PTHR30435:SF19">
    <property type="entry name" value="FLAGELLAR BASAL-BODY ROD PROTEIN FLGG"/>
    <property type="match status" value="1"/>
</dbReference>
<dbReference type="InterPro" id="IPR037925">
    <property type="entry name" value="FlgE/F/G-like"/>
</dbReference>
<dbReference type="Pfam" id="PF06429">
    <property type="entry name" value="Flg_bbr_C"/>
    <property type="match status" value="1"/>
</dbReference>
<proteinExistence type="inferred from homology"/>
<dbReference type="EMBL" id="CP026538">
    <property type="protein sequence ID" value="QAZ66882.1"/>
    <property type="molecule type" value="Genomic_DNA"/>
</dbReference>
<dbReference type="NCBIfam" id="TIGR02490">
    <property type="entry name" value="flgF"/>
    <property type="match status" value="1"/>
</dbReference>
<dbReference type="Proteomes" id="UP000293296">
    <property type="component" value="Chromosome"/>
</dbReference>
<keyword evidence="3 4" id="KW-0975">Bacterial flagellum</keyword>
<feature type="domain" description="Flagellar basal-body/hook protein C-terminal" evidence="6">
    <location>
        <begin position="211"/>
        <end position="255"/>
    </location>
</feature>
<dbReference type="InterPro" id="IPR019776">
    <property type="entry name" value="Flagellar_basal_body_rod_CS"/>
</dbReference>
<evidence type="ECO:0000259" key="6">
    <source>
        <dbReference type="Pfam" id="PF06429"/>
    </source>
</evidence>
<evidence type="ECO:0000259" key="5">
    <source>
        <dbReference type="Pfam" id="PF00460"/>
    </source>
</evidence>
<keyword evidence="8" id="KW-0966">Cell projection</keyword>
<dbReference type="AlphaFoldDB" id="A0A4V0YQN1"/>
<dbReference type="PANTHER" id="PTHR30435">
    <property type="entry name" value="FLAGELLAR PROTEIN"/>
    <property type="match status" value="1"/>
</dbReference>
<comment type="similarity">
    <text evidence="2 4">Belongs to the flagella basal body rod proteins family.</text>
</comment>
<dbReference type="OrthoDB" id="9804559at2"/>
<evidence type="ECO:0000256" key="2">
    <source>
        <dbReference type="ARBA" id="ARBA00009677"/>
    </source>
</evidence>
<dbReference type="RefSeq" id="WP_129350832.1">
    <property type="nucleotide sequence ID" value="NZ_CP026538.1"/>
</dbReference>
<comment type="subcellular location">
    <subcellularLocation>
        <location evidence="1 4">Bacterial flagellum basal body</location>
    </subcellularLocation>
</comment>
<dbReference type="InterPro" id="IPR010930">
    <property type="entry name" value="Flg_bb/hook_C_dom"/>
</dbReference>
<organism evidence="8 9">
    <name type="scientific">Solidesulfovibrio carbinolicus</name>
    <dbReference type="NCBI Taxonomy" id="296842"/>
    <lineage>
        <taxon>Bacteria</taxon>
        <taxon>Pseudomonadati</taxon>
        <taxon>Thermodesulfobacteriota</taxon>
        <taxon>Desulfovibrionia</taxon>
        <taxon>Desulfovibrionales</taxon>
        <taxon>Desulfovibrionaceae</taxon>
        <taxon>Solidesulfovibrio</taxon>
    </lineage>
</organism>
<feature type="domain" description="Flagellar basal body rod protein N-terminal" evidence="5">
    <location>
        <begin position="6"/>
        <end position="35"/>
    </location>
</feature>
<name>A0A4V0YQN1_9BACT</name>
<dbReference type="Pfam" id="PF00460">
    <property type="entry name" value="Flg_bb_rod"/>
    <property type="match status" value="1"/>
</dbReference>
<evidence type="ECO:0000313" key="9">
    <source>
        <dbReference type="Proteomes" id="UP000293296"/>
    </source>
</evidence>
<evidence type="ECO:0000256" key="4">
    <source>
        <dbReference type="RuleBase" id="RU362116"/>
    </source>
</evidence>
<reference evidence="8 9" key="1">
    <citation type="submission" date="2018-02" db="EMBL/GenBank/DDBJ databases">
        <title>Genome sequence of Desulfovibrio carbinolicus DSM 3852.</title>
        <authorList>
            <person name="Wilbanks E."/>
            <person name="Skennerton C.T."/>
            <person name="Orphan V.J."/>
        </authorList>
    </citation>
    <scope>NUCLEOTIDE SEQUENCE [LARGE SCALE GENOMIC DNA]</scope>
    <source>
        <strain evidence="8 9">DSM 3852</strain>
    </source>
</reference>
<dbReference type="NCBIfam" id="TIGR03506">
    <property type="entry name" value="FlgEFG_subfam"/>
    <property type="match status" value="1"/>
</dbReference>
<dbReference type="GO" id="GO:0030694">
    <property type="term" value="C:bacterial-type flagellum basal body, rod"/>
    <property type="evidence" value="ECO:0007669"/>
    <property type="project" value="InterPro"/>
</dbReference>
<evidence type="ECO:0000256" key="1">
    <source>
        <dbReference type="ARBA" id="ARBA00004117"/>
    </source>
</evidence>
<dbReference type="KEGG" id="dcb:C3Y92_06365"/>
<dbReference type="GO" id="GO:0071978">
    <property type="term" value="P:bacterial-type flagellum-dependent swarming motility"/>
    <property type="evidence" value="ECO:0007669"/>
    <property type="project" value="TreeGrafter"/>
</dbReference>
<accession>A0A4V0YQN1</accession>
<dbReference type="InterPro" id="IPR001444">
    <property type="entry name" value="Flag_bb_rod_N"/>
</dbReference>
<dbReference type="Pfam" id="PF22692">
    <property type="entry name" value="LlgE_F_G_D1"/>
    <property type="match status" value="1"/>
</dbReference>
<evidence type="ECO:0000259" key="7">
    <source>
        <dbReference type="Pfam" id="PF22692"/>
    </source>
</evidence>
<keyword evidence="8" id="KW-0969">Cilium</keyword>
<evidence type="ECO:0000256" key="3">
    <source>
        <dbReference type="ARBA" id="ARBA00023143"/>
    </source>
</evidence>
<feature type="domain" description="Flagellar hook protein FlgE/F/G-like D1" evidence="7">
    <location>
        <begin position="99"/>
        <end position="163"/>
    </location>
</feature>